<evidence type="ECO:0000256" key="4">
    <source>
        <dbReference type="ARBA" id="ARBA00022525"/>
    </source>
</evidence>
<organism evidence="18 19">
    <name type="scientific">Pandoraea capi</name>
    <dbReference type="NCBI Taxonomy" id="2508286"/>
    <lineage>
        <taxon>Bacteria</taxon>
        <taxon>Pseudomonadati</taxon>
        <taxon>Pseudomonadota</taxon>
        <taxon>Betaproteobacteria</taxon>
        <taxon>Burkholderiales</taxon>
        <taxon>Burkholderiaceae</taxon>
        <taxon>Pandoraea</taxon>
    </lineage>
</organism>
<keyword evidence="19" id="KW-1185">Reference proteome</keyword>
<protein>
    <recommendedName>
        <fullName evidence="3">Translocator protein BipB</fullName>
    </recommendedName>
</protein>
<dbReference type="Pfam" id="PF04888">
    <property type="entry name" value="SseC"/>
    <property type="match status" value="1"/>
</dbReference>
<evidence type="ECO:0000256" key="14">
    <source>
        <dbReference type="SAM" id="MobiDB-lite"/>
    </source>
</evidence>
<dbReference type="EMBL" id="CABPRV010000003">
    <property type="protein sequence ID" value="VVD90832.1"/>
    <property type="molecule type" value="Genomic_DNA"/>
</dbReference>
<reference evidence="18 19" key="1">
    <citation type="submission" date="2019-08" db="EMBL/GenBank/DDBJ databases">
        <authorList>
            <person name="Peeters C."/>
        </authorList>
    </citation>
    <scope>NUCLEOTIDE SEQUENCE [LARGE SCALE GENOMIC DNA]</scope>
    <source>
        <strain evidence="18 19">LMG 20602</strain>
    </source>
</reference>
<evidence type="ECO:0000256" key="1">
    <source>
        <dbReference type="ARBA" id="ARBA00004551"/>
    </source>
</evidence>
<evidence type="ECO:0000256" key="2">
    <source>
        <dbReference type="ARBA" id="ARBA00004613"/>
    </source>
</evidence>
<dbReference type="InterPro" id="IPR006972">
    <property type="entry name" value="BipB-like_C"/>
</dbReference>
<evidence type="ECO:0000313" key="19">
    <source>
        <dbReference type="Proteomes" id="UP000366065"/>
    </source>
</evidence>
<dbReference type="PRINTS" id="PR01375">
    <property type="entry name" value="BACINVASINB"/>
</dbReference>
<comment type="caution">
    <text evidence="18">The sequence shown here is derived from an EMBL/GenBank/DDBJ whole genome shotgun (WGS) entry which is preliminary data.</text>
</comment>
<evidence type="ECO:0000256" key="12">
    <source>
        <dbReference type="ARBA" id="ARBA00035640"/>
    </source>
</evidence>
<evidence type="ECO:0000256" key="15">
    <source>
        <dbReference type="SAM" id="Phobius"/>
    </source>
</evidence>
<evidence type="ECO:0000256" key="7">
    <source>
        <dbReference type="ARBA" id="ARBA00022989"/>
    </source>
</evidence>
<feature type="region of interest" description="Disordered" evidence="14">
    <location>
        <begin position="49"/>
        <end position="76"/>
    </location>
</feature>
<keyword evidence="5 15" id="KW-0812">Transmembrane</keyword>
<dbReference type="Gene3D" id="1.20.120.330">
    <property type="entry name" value="Nucleotidyltransferases domain 2"/>
    <property type="match status" value="2"/>
</dbReference>
<dbReference type="Proteomes" id="UP000366065">
    <property type="component" value="Unassembled WGS sequence"/>
</dbReference>
<comment type="subcellular location">
    <subcellularLocation>
        <location evidence="1">Host membrane</location>
    </subcellularLocation>
    <subcellularLocation>
        <location evidence="2">Secreted</location>
    </subcellularLocation>
</comment>
<evidence type="ECO:0000256" key="9">
    <source>
        <dbReference type="ARBA" id="ARBA00023054"/>
    </source>
</evidence>
<evidence type="ECO:0000313" key="18">
    <source>
        <dbReference type="EMBL" id="VVD90832.1"/>
    </source>
</evidence>
<keyword evidence="10 15" id="KW-0472">Membrane</keyword>
<comment type="similarity">
    <text evidence="12">Belongs to the SctE/SipB/YopB family.</text>
</comment>
<feature type="coiled-coil region" evidence="13">
    <location>
        <begin position="95"/>
        <end position="168"/>
    </location>
</feature>
<sequence length="577" mass="60316">MSIAISPASVPSSILGPDVEPDAGGPDAMDKTPPALQFDMNTIVKKIIDDMTSKQNAPSENNAGAPDLKPPPNDSRANLTYLLSQLTQLFSDASLGDLQTRLKQLEVEAAAQQALAEQSQAEFDKAVADAADALAAYESALEALTSAKQALDQAKRNLETAKAALDAATPGTPEYDAAKRAFDAAKSAYDVAEGKLDSARQDATKANDVAKDAVKKADDLLGKFLGNPSLGGINNNVANDKQQENMNQLVYLMAQLAKLLGDSANDAIQEDMKFFETLRQAREADLVKKNEEYEAQVRKAEKMNRIFGIFGKIFGAVLAVVGVVGAVFTGGLSTTMTVIGVGLMADSIMGATTGFSLVGEALKPLMTHVVQPLAEQIGKFVGSMLEELGVAKDTAELVGNIIGVVVAAVAVIAAVAVAVVAGGAAAATQMGKALGTLVGDVVKKMVPELLREAGSAGARMLSQRLASAMARMGVKEGNAQMLANTLRQFLAAGELGLAGTQAAGSVVTGTYEKQATDTIADMMVSQDSLDKLTDSVKQSSDRFAAAQNIVSQLISQMSDAGRVQQETQRFVMNNVRA</sequence>
<accession>A0ABY6VUN2</accession>
<keyword evidence="9 13" id="KW-0175">Coiled coil</keyword>
<dbReference type="InterPro" id="IPR032391">
    <property type="entry name" value="IpaB/BipB/SctE_N"/>
</dbReference>
<dbReference type="Pfam" id="PF16535">
    <property type="entry name" value="T3SSipB"/>
    <property type="match status" value="1"/>
</dbReference>
<keyword evidence="8" id="KW-0843">Virulence</keyword>
<gene>
    <name evidence="18" type="primary">sipB</name>
    <name evidence="18" type="ORF">PCA20602_01616</name>
</gene>
<evidence type="ECO:0000259" key="17">
    <source>
        <dbReference type="Pfam" id="PF16535"/>
    </source>
</evidence>
<feature type="compositionally biased region" description="Low complexity" evidence="14">
    <location>
        <begin position="1"/>
        <end position="14"/>
    </location>
</feature>
<comment type="function">
    <text evidence="11">Plays a role in the bacterium-induced formation of multinucleated giant cell (MNGC), which is formed after host cell fusion, as well as in the intercellular spreading of bacteria and in the induction of apoptosis in macrophages. May act in concert with other effector proteins to induce fusion of host cell membranes.</text>
</comment>
<evidence type="ECO:0000256" key="11">
    <source>
        <dbReference type="ARBA" id="ARBA00025490"/>
    </source>
</evidence>
<evidence type="ECO:0000256" key="3">
    <source>
        <dbReference type="ARBA" id="ARBA00018823"/>
    </source>
</evidence>
<feature type="transmembrane region" description="Helical" evidence="15">
    <location>
        <begin position="401"/>
        <end position="427"/>
    </location>
</feature>
<evidence type="ECO:0000256" key="10">
    <source>
        <dbReference type="ARBA" id="ARBA00023136"/>
    </source>
</evidence>
<evidence type="ECO:0000256" key="8">
    <source>
        <dbReference type="ARBA" id="ARBA00023026"/>
    </source>
</evidence>
<name>A0ABY6VUN2_9BURK</name>
<keyword evidence="6" id="KW-1043">Host membrane</keyword>
<evidence type="ECO:0000259" key="16">
    <source>
        <dbReference type="Pfam" id="PF04888"/>
    </source>
</evidence>
<proteinExistence type="inferred from homology"/>
<keyword evidence="4" id="KW-0964">Secreted</keyword>
<feature type="transmembrane region" description="Helical" evidence="15">
    <location>
        <begin position="306"/>
        <end position="328"/>
    </location>
</feature>
<evidence type="ECO:0000256" key="5">
    <source>
        <dbReference type="ARBA" id="ARBA00022692"/>
    </source>
</evidence>
<feature type="domain" description="IpaB/BipB/SctE N-terminal" evidence="17">
    <location>
        <begin position="77"/>
        <end position="226"/>
    </location>
</feature>
<evidence type="ECO:0000256" key="13">
    <source>
        <dbReference type="SAM" id="Coils"/>
    </source>
</evidence>
<feature type="compositionally biased region" description="Polar residues" evidence="14">
    <location>
        <begin position="53"/>
        <end position="62"/>
    </location>
</feature>
<feature type="domain" description="Translocator protein BipB-like C-terminal" evidence="16">
    <location>
        <begin position="252"/>
        <end position="573"/>
    </location>
</feature>
<dbReference type="RefSeq" id="WP_174980905.1">
    <property type="nucleotide sequence ID" value="NZ_CABPRV010000003.1"/>
</dbReference>
<keyword evidence="7 15" id="KW-1133">Transmembrane helix</keyword>
<dbReference type="InterPro" id="IPR003895">
    <property type="entry name" value="T3SS_SctE/BipB"/>
</dbReference>
<evidence type="ECO:0000256" key="6">
    <source>
        <dbReference type="ARBA" id="ARBA00022870"/>
    </source>
</evidence>
<feature type="region of interest" description="Disordered" evidence="14">
    <location>
        <begin position="1"/>
        <end position="35"/>
    </location>
</feature>